<dbReference type="Gene3D" id="3.40.50.720">
    <property type="entry name" value="NAD(P)-binding Rossmann-like Domain"/>
    <property type="match status" value="1"/>
</dbReference>
<comment type="similarity">
    <text evidence="2">Belongs to the castor/pollux (TC 1.A.1.23) family.</text>
</comment>
<dbReference type="RefSeq" id="XP_024386019.1">
    <property type="nucleotide sequence ID" value="XM_024530251.2"/>
</dbReference>
<dbReference type="GO" id="GO:0034220">
    <property type="term" value="P:monoatomic ion transmembrane transport"/>
    <property type="evidence" value="ECO:0007669"/>
    <property type="project" value="UniProtKB-KW"/>
</dbReference>
<dbReference type="EMBL" id="ABEU02000010">
    <property type="protein sequence ID" value="PNR47140.1"/>
    <property type="molecule type" value="Genomic_DNA"/>
</dbReference>
<dbReference type="Proteomes" id="UP000006727">
    <property type="component" value="Chromosome 10"/>
</dbReference>
<evidence type="ECO:0000313" key="12">
    <source>
        <dbReference type="EnsemblPlants" id="PAC:32900359.CDS.1"/>
    </source>
</evidence>
<dbReference type="STRING" id="3218.A9RWE2"/>
<evidence type="ECO:0000256" key="3">
    <source>
        <dbReference type="ARBA" id="ARBA00022448"/>
    </source>
</evidence>
<evidence type="ECO:0000256" key="5">
    <source>
        <dbReference type="ARBA" id="ARBA00022989"/>
    </source>
</evidence>
<keyword evidence="4" id="KW-0812">Transmembrane</keyword>
<dbReference type="RefSeq" id="XP_024386022.1">
    <property type="nucleotide sequence ID" value="XM_024530254.2"/>
</dbReference>
<dbReference type="Pfam" id="PF22614">
    <property type="entry name" value="Slo-like_RCK"/>
    <property type="match status" value="1"/>
</dbReference>
<evidence type="ECO:0000256" key="8">
    <source>
        <dbReference type="ARBA" id="ARBA00023242"/>
    </source>
</evidence>
<reference evidence="12" key="3">
    <citation type="submission" date="2020-12" db="UniProtKB">
        <authorList>
            <consortium name="EnsemblPlants"/>
        </authorList>
    </citation>
    <scope>IDENTIFICATION</scope>
</reference>
<dbReference type="eggNOG" id="ENOG502QU6W">
    <property type="taxonomic scope" value="Eukaryota"/>
</dbReference>
<keyword evidence="3" id="KW-0813">Transport</keyword>
<dbReference type="GO" id="GO:0031965">
    <property type="term" value="C:nuclear membrane"/>
    <property type="evidence" value="ECO:0007669"/>
    <property type="project" value="UniProtKB-SubCell"/>
</dbReference>
<proteinExistence type="inferred from homology"/>
<reference evidence="11 13" key="1">
    <citation type="journal article" date="2008" name="Science">
        <title>The Physcomitrella genome reveals evolutionary insights into the conquest of land by plants.</title>
        <authorList>
            <person name="Rensing S."/>
            <person name="Lang D."/>
            <person name="Zimmer A."/>
            <person name="Terry A."/>
            <person name="Salamov A."/>
            <person name="Shapiro H."/>
            <person name="Nishiyama T."/>
            <person name="Perroud P.-F."/>
            <person name="Lindquist E."/>
            <person name="Kamisugi Y."/>
            <person name="Tanahashi T."/>
            <person name="Sakakibara K."/>
            <person name="Fujita T."/>
            <person name="Oishi K."/>
            <person name="Shin-I T."/>
            <person name="Kuroki Y."/>
            <person name="Toyoda A."/>
            <person name="Suzuki Y."/>
            <person name="Hashimoto A."/>
            <person name="Yamaguchi K."/>
            <person name="Sugano A."/>
            <person name="Kohara Y."/>
            <person name="Fujiyama A."/>
            <person name="Anterola A."/>
            <person name="Aoki S."/>
            <person name="Ashton N."/>
            <person name="Barbazuk W.B."/>
            <person name="Barker E."/>
            <person name="Bennetzen J."/>
            <person name="Bezanilla M."/>
            <person name="Blankenship R."/>
            <person name="Cho S.H."/>
            <person name="Dutcher S."/>
            <person name="Estelle M."/>
            <person name="Fawcett J.A."/>
            <person name="Gundlach H."/>
            <person name="Hanada K."/>
            <person name="Heyl A."/>
            <person name="Hicks K.A."/>
            <person name="Hugh J."/>
            <person name="Lohr M."/>
            <person name="Mayer K."/>
            <person name="Melkozernov A."/>
            <person name="Murata T."/>
            <person name="Nelson D."/>
            <person name="Pils B."/>
            <person name="Prigge M."/>
            <person name="Reiss B."/>
            <person name="Renner T."/>
            <person name="Rombauts S."/>
            <person name="Rushton P."/>
            <person name="Sanderfoot A."/>
            <person name="Schween G."/>
            <person name="Shiu S.-H."/>
            <person name="Stueber K."/>
            <person name="Theodoulou F.L."/>
            <person name="Tu H."/>
            <person name="Van de Peer Y."/>
            <person name="Verrier P.J."/>
            <person name="Waters E."/>
            <person name="Wood A."/>
            <person name="Yang L."/>
            <person name="Cove D."/>
            <person name="Cuming A."/>
            <person name="Hasebe M."/>
            <person name="Lucas S."/>
            <person name="Mishler D.B."/>
            <person name="Reski R."/>
            <person name="Grigoriev I."/>
            <person name="Quatrano R.S."/>
            <person name="Boore J.L."/>
        </authorList>
    </citation>
    <scope>NUCLEOTIDE SEQUENCE [LARGE SCALE GENOMIC DNA]</scope>
    <source>
        <strain evidence="12 13">cv. Gransden 2004</strain>
    </source>
</reference>
<dbReference type="InterPro" id="IPR044849">
    <property type="entry name" value="CASTOR/POLLUX/SYM8-like"/>
</dbReference>
<reference evidence="11 13" key="2">
    <citation type="journal article" date="2018" name="Plant J.">
        <title>The Physcomitrella patens chromosome-scale assembly reveals moss genome structure and evolution.</title>
        <authorList>
            <person name="Lang D."/>
            <person name="Ullrich K.K."/>
            <person name="Murat F."/>
            <person name="Fuchs J."/>
            <person name="Jenkins J."/>
            <person name="Haas F.B."/>
            <person name="Piednoel M."/>
            <person name="Gundlach H."/>
            <person name="Van Bel M."/>
            <person name="Meyberg R."/>
            <person name="Vives C."/>
            <person name="Morata J."/>
            <person name="Symeonidi A."/>
            <person name="Hiss M."/>
            <person name="Muchero W."/>
            <person name="Kamisugi Y."/>
            <person name="Saleh O."/>
            <person name="Blanc G."/>
            <person name="Decker E.L."/>
            <person name="van Gessel N."/>
            <person name="Grimwood J."/>
            <person name="Hayes R.D."/>
            <person name="Graham S.W."/>
            <person name="Gunter L.E."/>
            <person name="McDaniel S.F."/>
            <person name="Hoernstein S.N.W."/>
            <person name="Larsson A."/>
            <person name="Li F.W."/>
            <person name="Perroud P.F."/>
            <person name="Phillips J."/>
            <person name="Ranjan P."/>
            <person name="Rokshar D.S."/>
            <person name="Rothfels C.J."/>
            <person name="Schneider L."/>
            <person name="Shu S."/>
            <person name="Stevenson D.W."/>
            <person name="Thummler F."/>
            <person name="Tillich M."/>
            <person name="Villarreal Aguilar J.C."/>
            <person name="Widiez T."/>
            <person name="Wong G.K."/>
            <person name="Wymore A."/>
            <person name="Zhang Y."/>
            <person name="Zimmer A.D."/>
            <person name="Quatrano R.S."/>
            <person name="Mayer K.F.X."/>
            <person name="Goodstein D."/>
            <person name="Casacuberta J.M."/>
            <person name="Vandepoele K."/>
            <person name="Reski R."/>
            <person name="Cuming A.C."/>
            <person name="Tuskan G.A."/>
            <person name="Maumus F."/>
            <person name="Salse J."/>
            <person name="Schmutz J."/>
            <person name="Rensing S.A."/>
        </authorList>
    </citation>
    <scope>NUCLEOTIDE SEQUENCE [LARGE SCALE GENOMIC DNA]</scope>
    <source>
        <strain evidence="12 13">cv. Gransden 2004</strain>
    </source>
</reference>
<dbReference type="EnsemblPlants" id="Pp3c10_22510V3.4">
    <property type="protein sequence ID" value="PAC:32900362.CDS.1"/>
    <property type="gene ID" value="Pp3c10_22510"/>
</dbReference>
<dbReference type="RefSeq" id="XP_024386023.1">
    <property type="nucleotide sequence ID" value="XM_024530255.2"/>
</dbReference>
<dbReference type="Gramene" id="Pp3c10_22510V3.3">
    <property type="protein sequence ID" value="PAC:32900361.CDS.1"/>
    <property type="gene ID" value="Pp3c10_22510"/>
</dbReference>
<organism evidence="11">
    <name type="scientific">Physcomitrium patens</name>
    <name type="common">Spreading-leaved earth moss</name>
    <name type="synonym">Physcomitrella patens</name>
    <dbReference type="NCBI Taxonomy" id="3218"/>
    <lineage>
        <taxon>Eukaryota</taxon>
        <taxon>Viridiplantae</taxon>
        <taxon>Streptophyta</taxon>
        <taxon>Embryophyta</taxon>
        <taxon>Bryophyta</taxon>
        <taxon>Bryophytina</taxon>
        <taxon>Bryopsida</taxon>
        <taxon>Funariidae</taxon>
        <taxon>Funariales</taxon>
        <taxon>Funariaceae</taxon>
        <taxon>Physcomitrium</taxon>
    </lineage>
</organism>
<evidence type="ECO:0000256" key="9">
    <source>
        <dbReference type="ARBA" id="ARBA00023303"/>
    </source>
</evidence>
<evidence type="ECO:0000256" key="7">
    <source>
        <dbReference type="ARBA" id="ARBA00023136"/>
    </source>
</evidence>
<sequence>MSADSDVANFEGDDPKRARHTVILGWSNKIPSLLRQLVAHNHNEHGLQITVVAAMEVEQMQVEINHHMDDLVGTSLKLICGSRLDTQILRKASIDTAQAVIILAESQDAEESDELAVIIVIKILKVVDTAHFRGHIVVEVHDVENEPWIKQAGRGLVETVVAKEVITRLMVQCARQSGVAQIWRDILGSERVEFYIQRWPELDGMRFSNALISFPDAIPCGVKVASRRGKIVLNPDDDYILGEGDEVIVIAADHDSYTPSTSTSVAQVFPLRSPIEVEQAKPVKKILFCGWQSDMDDMVSILDHVLRRGSELWIFSEEPQEEREKRFNEKGIVVADLENVKLSHYSGEATRKKDLEALPLETFDSILLVADGGASFDAEQELLSTLILIKSIQASRMPYREARAVHMLPAGNSKSSWIDELQHNSAQSIIVSEVLNARTRQVLGQAGSHDSQEIEISDEMVSMALAMVAEDRRIGGVLDELFAEQGNEMVMRPAEVYFDQEEELSFFDIMVRGRQRREIVIGYHSLFEDTPVINPCHKAVKKKWSFQDSFIALVERQ</sequence>
<dbReference type="Gramene" id="Pp3c10_22510V3.1">
    <property type="protein sequence ID" value="PAC:32900359.CDS.1"/>
    <property type="gene ID" value="Pp3c10_22510"/>
</dbReference>
<dbReference type="PANTHER" id="PTHR31563">
    <property type="entry name" value="ION CHANNEL POLLUX-RELATED"/>
    <property type="match status" value="1"/>
</dbReference>
<dbReference type="InterPro" id="IPR003148">
    <property type="entry name" value="RCK_N"/>
</dbReference>
<dbReference type="EnsemblPlants" id="Pp3c10_22510V3.3">
    <property type="protein sequence ID" value="PAC:32900361.CDS.1"/>
    <property type="gene ID" value="Pp3c10_22510"/>
</dbReference>
<dbReference type="PROSITE" id="PS51201">
    <property type="entry name" value="RCK_N"/>
    <property type="match status" value="1"/>
</dbReference>
<dbReference type="RefSeq" id="XP_024386020.1">
    <property type="nucleotide sequence ID" value="XM_024530252.2"/>
</dbReference>
<gene>
    <name evidence="12" type="primary">LOC112287342</name>
    <name evidence="11" type="ORF">PHYPA_014260</name>
</gene>
<keyword evidence="7" id="KW-0472">Membrane</keyword>
<dbReference type="EnsemblPlants" id="Pp3c10_22510V3.2">
    <property type="protein sequence ID" value="PAC:32900360.CDS.1"/>
    <property type="gene ID" value="Pp3c10_22510"/>
</dbReference>
<dbReference type="Pfam" id="PF06241">
    <property type="entry name" value="Castor_Poll_mid"/>
    <property type="match status" value="1"/>
</dbReference>
<evidence type="ECO:0000256" key="1">
    <source>
        <dbReference type="ARBA" id="ARBA00004232"/>
    </source>
</evidence>
<evidence type="ECO:0000256" key="4">
    <source>
        <dbReference type="ARBA" id="ARBA00022692"/>
    </source>
</evidence>
<dbReference type="KEGG" id="ppp:112287342"/>
<dbReference type="Gramene" id="Pp3c10_22510V3.2">
    <property type="protein sequence ID" value="PAC:32900360.CDS.1"/>
    <property type="gene ID" value="Pp3c10_22510"/>
</dbReference>
<dbReference type="GeneID" id="112287342"/>
<keyword evidence="5" id="KW-1133">Transmembrane helix</keyword>
<dbReference type="GO" id="GO:0006813">
    <property type="term" value="P:potassium ion transport"/>
    <property type="evidence" value="ECO:0007669"/>
    <property type="project" value="InterPro"/>
</dbReference>
<evidence type="ECO:0000313" key="13">
    <source>
        <dbReference type="Proteomes" id="UP000006727"/>
    </source>
</evidence>
<dbReference type="HOGENOM" id="CLU_012980_2_0_1"/>
<dbReference type="FunCoup" id="A9RWE2">
    <property type="interactions" value="7"/>
</dbReference>
<keyword evidence="9" id="KW-0407">Ion channel</keyword>
<comment type="subcellular location">
    <subcellularLocation>
        <location evidence="1">Nucleus membrane</location>
        <topology evidence="1">Multi-pass membrane protein</topology>
    </subcellularLocation>
</comment>
<evidence type="ECO:0000259" key="10">
    <source>
        <dbReference type="PROSITE" id="PS51201"/>
    </source>
</evidence>
<feature type="domain" description="RCK N-terminal" evidence="10">
    <location>
        <begin position="18"/>
        <end position="161"/>
    </location>
</feature>
<dbReference type="Gramene" id="Pp3c10_22510V3.4">
    <property type="protein sequence ID" value="PAC:32900362.CDS.1"/>
    <property type="gene ID" value="Pp3c10_22510"/>
</dbReference>
<keyword evidence="8" id="KW-0539">Nucleus</keyword>
<keyword evidence="13" id="KW-1185">Reference proteome</keyword>
<evidence type="ECO:0000313" key="11">
    <source>
        <dbReference type="EMBL" id="PNR47140.1"/>
    </source>
</evidence>
<dbReference type="PaxDb" id="3218-PP1S32_238V6.1"/>
<protein>
    <recommendedName>
        <fullName evidence="10">RCK N-terminal domain-containing protein</fullName>
    </recommendedName>
</protein>
<dbReference type="Gramene" id="Pp3c10_22510V3.5">
    <property type="protein sequence ID" value="PAC:32900363.CDS.1"/>
    <property type="gene ID" value="Pp3c10_22510"/>
</dbReference>
<keyword evidence="6" id="KW-0406">Ion transport</keyword>
<dbReference type="AlphaFoldDB" id="A9RWE2"/>
<dbReference type="InterPro" id="IPR036291">
    <property type="entry name" value="NAD(P)-bd_dom_sf"/>
</dbReference>
<dbReference type="InterPro" id="IPR010420">
    <property type="entry name" value="CASTOR/POLLUX/SYM8_dom"/>
</dbReference>
<name>A9RWE2_PHYPA</name>
<dbReference type="OrthoDB" id="414047at2759"/>
<accession>A9RWE2</accession>
<dbReference type="PANTHER" id="PTHR31563:SF10">
    <property type="entry name" value="ION CHANNEL POLLUX-RELATED"/>
    <property type="match status" value="1"/>
</dbReference>
<dbReference type="SUPFAM" id="SSF51735">
    <property type="entry name" value="NAD(P)-binding Rossmann-fold domains"/>
    <property type="match status" value="1"/>
</dbReference>
<dbReference type="EnsemblPlants" id="Pp3c10_22510V3.1">
    <property type="protein sequence ID" value="PAC:32900359.CDS.1"/>
    <property type="gene ID" value="Pp3c10_22510"/>
</dbReference>
<dbReference type="EnsemblPlants" id="Pp3c10_22510V3.5">
    <property type="protein sequence ID" value="PAC:32900363.CDS.1"/>
    <property type="gene ID" value="Pp3c10_22510"/>
</dbReference>
<evidence type="ECO:0000256" key="2">
    <source>
        <dbReference type="ARBA" id="ARBA00008577"/>
    </source>
</evidence>
<dbReference type="OMA" id="ADENRIW"/>
<evidence type="ECO:0000256" key="6">
    <source>
        <dbReference type="ARBA" id="ARBA00023065"/>
    </source>
</evidence>
<dbReference type="RefSeq" id="XP_024386021.1">
    <property type="nucleotide sequence ID" value="XM_024530253.2"/>
</dbReference>